<accession>A0A0N1H7Z8</accession>
<dbReference type="VEuPathDB" id="FungiDB:AB675_1775"/>
<reference evidence="2 3" key="1">
    <citation type="submission" date="2015-06" db="EMBL/GenBank/DDBJ databases">
        <title>Draft genome of the ant-associated black yeast Phialophora attae CBS 131958.</title>
        <authorList>
            <person name="Moreno L.F."/>
            <person name="Stielow B.J."/>
            <person name="de Hoog S."/>
            <person name="Vicente V.A."/>
            <person name="Weiss V.A."/>
            <person name="de Vries M."/>
            <person name="Cruz L.M."/>
            <person name="Souza E.M."/>
        </authorList>
    </citation>
    <scope>NUCLEOTIDE SEQUENCE [LARGE SCALE GENOMIC DNA]</scope>
    <source>
        <strain evidence="2 3">CBS 131958</strain>
    </source>
</reference>
<dbReference type="RefSeq" id="XP_018002776.1">
    <property type="nucleotide sequence ID" value="XM_018141691.1"/>
</dbReference>
<dbReference type="GeneID" id="28733571"/>
<organism evidence="2 3">
    <name type="scientific">Cyphellophora attinorum</name>
    <dbReference type="NCBI Taxonomy" id="1664694"/>
    <lineage>
        <taxon>Eukaryota</taxon>
        <taxon>Fungi</taxon>
        <taxon>Dikarya</taxon>
        <taxon>Ascomycota</taxon>
        <taxon>Pezizomycotina</taxon>
        <taxon>Eurotiomycetes</taxon>
        <taxon>Chaetothyriomycetidae</taxon>
        <taxon>Chaetothyriales</taxon>
        <taxon>Cyphellophoraceae</taxon>
        <taxon>Cyphellophora</taxon>
    </lineage>
</organism>
<sequence>MSSPEDAWTELGSPPSAAHNTTRSPTNTQEMTTTDDTTDLAKHGNQIVKPPKRPLEEHSSPSDPSNYPAAKRPALDKAAKVDDENVTASNVATEVVSATVAMDDTKADQVDASGDLAEAQAEGQATSPSTPSDAATSASSITLQNHANGTRTELTDQAQLQSEERPPADQNDDESPPPPKTIYDAVNEAAQYRLSKARSAIFTTKSEASSLFDVFLHNLPTDRQAQYNCTACRRFIDRYGGLALVNEDGTLISILWHDVLWNDKGSRDLWDATGTFRPAILALRNQTETAKVVDQYKPLRDLPCTYDLGHREKGGHSHFYLNIPPRFHVKEHPAAFALVNAIQSAQMLERLLNDFDLSTAEQARDLLTRHELYNADNHIAAITHLVTIMSVKLPRHYSVRRHNLIFHHATAAFTGCLSQLRSGPLGVLLRRLKAGSYMRPSSNPKIGAIVAAERLFRQLGLTKDDMRRRFLTPSDIPGHVYLWQSEVAISKSNHNVEDISIFASLAEKAIKSSVHRPQPYNASSSPSPTKISFIQLLSTIFPASSRAWIELEERHSLTFFLTGLDGSKSLMQWHTTDNLVSSYVYTKPKPVAQHNLRSKEWNEIKAIIPPPWLWDVPDVANALSGRDGPLPATGSAEEEKLMSKYYQTKNGLSFFLVLDGIEDKQTKHLCLFPAWLKSELHGVRKVIERYSNEGEKESMESNRAAGKEGYVGGVELWRGHIKPVLVRTESKENGEIGLWEVDCFEDAMRRRPVVSQGTQMDEIVETLDKAG</sequence>
<dbReference type="OrthoDB" id="3035230at2759"/>
<feature type="compositionally biased region" description="Basic and acidic residues" evidence="1">
    <location>
        <begin position="73"/>
        <end position="83"/>
    </location>
</feature>
<feature type="compositionally biased region" description="Polar residues" evidence="1">
    <location>
        <begin position="143"/>
        <end position="161"/>
    </location>
</feature>
<evidence type="ECO:0000313" key="3">
    <source>
        <dbReference type="Proteomes" id="UP000038010"/>
    </source>
</evidence>
<dbReference type="EMBL" id="LFJN01000006">
    <property type="protein sequence ID" value="KPI42813.1"/>
    <property type="molecule type" value="Genomic_DNA"/>
</dbReference>
<keyword evidence="3" id="KW-1185">Reference proteome</keyword>
<evidence type="ECO:0000256" key="1">
    <source>
        <dbReference type="SAM" id="MobiDB-lite"/>
    </source>
</evidence>
<evidence type="ECO:0000313" key="2">
    <source>
        <dbReference type="EMBL" id="KPI42813.1"/>
    </source>
</evidence>
<comment type="caution">
    <text evidence="2">The sequence shown here is derived from an EMBL/GenBank/DDBJ whole genome shotgun (WGS) entry which is preliminary data.</text>
</comment>
<dbReference type="AlphaFoldDB" id="A0A0N1H7Z8"/>
<protein>
    <submittedName>
        <fullName evidence="2">Uncharacterized protein</fullName>
    </submittedName>
</protein>
<dbReference type="Proteomes" id="UP000038010">
    <property type="component" value="Unassembled WGS sequence"/>
</dbReference>
<gene>
    <name evidence="2" type="ORF">AB675_1775</name>
</gene>
<feature type="compositionally biased region" description="Polar residues" evidence="1">
    <location>
        <begin position="18"/>
        <end position="31"/>
    </location>
</feature>
<feature type="compositionally biased region" description="Low complexity" evidence="1">
    <location>
        <begin position="125"/>
        <end position="142"/>
    </location>
</feature>
<feature type="region of interest" description="Disordered" evidence="1">
    <location>
        <begin position="1"/>
        <end position="182"/>
    </location>
</feature>
<name>A0A0N1H7Z8_9EURO</name>
<proteinExistence type="predicted"/>